<feature type="compositionally biased region" description="Polar residues" evidence="1">
    <location>
        <begin position="12"/>
        <end position="26"/>
    </location>
</feature>
<reference evidence="2" key="1">
    <citation type="submission" date="2014-12" db="EMBL/GenBank/DDBJ databases">
        <title>Insight into the proteome of Arion vulgaris.</title>
        <authorList>
            <person name="Aradska J."/>
            <person name="Bulat T."/>
            <person name="Smidak R."/>
            <person name="Sarate P."/>
            <person name="Gangsoo J."/>
            <person name="Sialana F."/>
            <person name="Bilban M."/>
            <person name="Lubec G."/>
        </authorList>
    </citation>
    <scope>NUCLEOTIDE SEQUENCE</scope>
    <source>
        <tissue evidence="2">Skin</tissue>
    </source>
</reference>
<feature type="region of interest" description="Disordered" evidence="1">
    <location>
        <begin position="1"/>
        <end position="33"/>
    </location>
</feature>
<evidence type="ECO:0000256" key="1">
    <source>
        <dbReference type="SAM" id="MobiDB-lite"/>
    </source>
</evidence>
<protein>
    <submittedName>
        <fullName evidence="2">Uncharacterized protein</fullName>
    </submittedName>
</protein>
<sequence>MPPALDDIPLPSDSQGEETSVKTQTPKFKERTVTSLSSSSDVIIGFKKRKISSGARNIRQKDTND</sequence>
<gene>
    <name evidence="2" type="primary">ORF70891</name>
</gene>
<evidence type="ECO:0000313" key="2">
    <source>
        <dbReference type="EMBL" id="CEK69618.1"/>
    </source>
</evidence>
<proteinExistence type="predicted"/>
<dbReference type="AlphaFoldDB" id="A0A0B6ZM75"/>
<accession>A0A0B6ZM75</accession>
<organism evidence="2">
    <name type="scientific">Arion vulgaris</name>
    <dbReference type="NCBI Taxonomy" id="1028688"/>
    <lineage>
        <taxon>Eukaryota</taxon>
        <taxon>Metazoa</taxon>
        <taxon>Spiralia</taxon>
        <taxon>Lophotrochozoa</taxon>
        <taxon>Mollusca</taxon>
        <taxon>Gastropoda</taxon>
        <taxon>Heterobranchia</taxon>
        <taxon>Euthyneura</taxon>
        <taxon>Panpulmonata</taxon>
        <taxon>Eupulmonata</taxon>
        <taxon>Stylommatophora</taxon>
        <taxon>Helicina</taxon>
        <taxon>Arionoidea</taxon>
        <taxon>Arionidae</taxon>
        <taxon>Arion</taxon>
    </lineage>
</organism>
<name>A0A0B6ZM75_9EUPU</name>
<dbReference type="EMBL" id="HACG01022753">
    <property type="protein sequence ID" value="CEK69618.1"/>
    <property type="molecule type" value="Transcribed_RNA"/>
</dbReference>